<dbReference type="PANTHER" id="PTHR13162">
    <property type="entry name" value="CCR4-NOT TRANSCRIPTION COMPLEX"/>
    <property type="match status" value="1"/>
</dbReference>
<gene>
    <name evidence="2" type="ORF">DY000_02057593</name>
</gene>
<comment type="caution">
    <text evidence="2">The sequence shown here is derived from an EMBL/GenBank/DDBJ whole genome shotgun (WGS) entry which is preliminary data.</text>
</comment>
<name>A0ABQ7A878_BRACR</name>
<dbReference type="Gene3D" id="1.25.40.180">
    <property type="match status" value="1"/>
</dbReference>
<protein>
    <recommendedName>
        <fullName evidence="1">CCR4-NOT transcription complex subunit 1 CAF1-binding domain-containing protein</fullName>
    </recommendedName>
</protein>
<dbReference type="EMBL" id="QGKV02002055">
    <property type="protein sequence ID" value="KAF3493899.1"/>
    <property type="molecule type" value="Genomic_DNA"/>
</dbReference>
<feature type="domain" description="CCR4-NOT transcription complex subunit 1 CAF1-binding" evidence="1">
    <location>
        <begin position="97"/>
        <end position="282"/>
    </location>
</feature>
<evidence type="ECO:0000313" key="3">
    <source>
        <dbReference type="Proteomes" id="UP000266723"/>
    </source>
</evidence>
<organism evidence="2 3">
    <name type="scientific">Brassica cretica</name>
    <name type="common">Mustard</name>
    <dbReference type="NCBI Taxonomy" id="69181"/>
    <lineage>
        <taxon>Eukaryota</taxon>
        <taxon>Viridiplantae</taxon>
        <taxon>Streptophyta</taxon>
        <taxon>Embryophyta</taxon>
        <taxon>Tracheophyta</taxon>
        <taxon>Spermatophyta</taxon>
        <taxon>Magnoliopsida</taxon>
        <taxon>eudicotyledons</taxon>
        <taxon>Gunneridae</taxon>
        <taxon>Pentapetalae</taxon>
        <taxon>rosids</taxon>
        <taxon>malvids</taxon>
        <taxon>Brassicales</taxon>
        <taxon>Brassicaceae</taxon>
        <taxon>Brassiceae</taxon>
        <taxon>Brassica</taxon>
    </lineage>
</organism>
<proteinExistence type="predicted"/>
<dbReference type="PANTHER" id="PTHR13162:SF8">
    <property type="entry name" value="CCR4-NOT TRANSCRIPTION COMPLEX SUBUNIT 1"/>
    <property type="match status" value="1"/>
</dbReference>
<dbReference type="InterPro" id="IPR032191">
    <property type="entry name" value="CNOT1_CAF1_bind"/>
</dbReference>
<evidence type="ECO:0000313" key="2">
    <source>
        <dbReference type="EMBL" id="KAF3493899.1"/>
    </source>
</evidence>
<evidence type="ECO:0000259" key="1">
    <source>
        <dbReference type="Pfam" id="PF16415"/>
    </source>
</evidence>
<keyword evidence="3" id="KW-1185">Reference proteome</keyword>
<dbReference type="Proteomes" id="UP000266723">
    <property type="component" value="Unassembled WGS sequence"/>
</dbReference>
<reference evidence="2 3" key="1">
    <citation type="journal article" date="2020" name="BMC Genomics">
        <title>Intraspecific diversification of the crop wild relative Brassica cretica Lam. using demographic model selection.</title>
        <authorList>
            <person name="Kioukis A."/>
            <person name="Michalopoulou V.A."/>
            <person name="Briers L."/>
            <person name="Pirintsos S."/>
            <person name="Studholme D.J."/>
            <person name="Pavlidis P."/>
            <person name="Sarris P.F."/>
        </authorList>
    </citation>
    <scope>NUCLEOTIDE SEQUENCE [LARGE SCALE GENOMIC DNA]</scope>
    <source>
        <strain evidence="3">cv. PFS-1207/04</strain>
    </source>
</reference>
<dbReference type="InterPro" id="IPR040398">
    <property type="entry name" value="Not1"/>
</dbReference>
<accession>A0ABQ7A878</accession>
<dbReference type="Pfam" id="PF16415">
    <property type="entry name" value="CNOT1_CAF1_bind"/>
    <property type="match status" value="1"/>
</dbReference>
<sequence length="613" mass="70131">MFIAKEKTHTICNRHHQTDAATQSNHSYDSTGKVNFRLVCYSNGCVCMKIRQRRDLNSGLAPTNTITAGLHCLSIFVRQFKSLHRISHHDPGAEGKQSVSFEPKFHDNYLAFLEKVGLDSLYHEVLLTTCVISKALLSPETLSHPTFNQVPPGRTLPSSEFLLRVLKNLGRWLGKLVVTTKSFLSKTDIDLKSLIVEAYKLGLLTKTIPFVLEFLEPCSKCPFYTLSNPWTMMILKLLYEIYMMSNMQEKLRLSIEGSLEKFGVLEQLKPTSVLREKHRTRESSDGCFPMTKAKENPLDVAPDRIDLLMYSREKFSEEFLVTIKKSSSFIGNYPELERKMKDLVLQVLKKFGPLLIKLAATVAHERAKAAFFMINGPLILHAFNMVFSKIFLGGWMSYLVGDLLQKHDVAYGLQTEIVEGVIDDNLECICERLGECAEMEANVYFRKQIDSWALTSHKNLVDEISHELVKDVTVDAMSNFLETVREISAEEKLAALFKVVCDQFDFQKDPPSICMYTKKMAYLDPLLKGENGRMQDLMHALEYFCRNSSFSRGLEDLIVDGFRRTGYLNEAAILQWFEQGRTRAENRAQLCEKLRDPALQQREMQLDQLFSQI</sequence>